<dbReference type="STRING" id="1229780.BN381_430017"/>
<gene>
    <name evidence="1" type="ORF">BN381_430017</name>
</gene>
<dbReference type="EMBL" id="CANL01000038">
    <property type="protein sequence ID" value="CCM64621.1"/>
    <property type="molecule type" value="Genomic_DNA"/>
</dbReference>
<proteinExistence type="predicted"/>
<name>R4Z5K9_9ACTN</name>
<dbReference type="HOGENOM" id="CLU_1881952_0_0_11"/>
<accession>R4Z5K9</accession>
<reference evidence="1 2" key="1">
    <citation type="journal article" date="2013" name="ISME J.">
        <title>Metabolic model for the filamentous 'Candidatus Microthrix parvicella' based on genomic and metagenomic analyses.</title>
        <authorList>
            <person name="Jon McIlroy S."/>
            <person name="Kristiansen R."/>
            <person name="Albertsen M."/>
            <person name="Michael Karst S."/>
            <person name="Rossetti S."/>
            <person name="Lund Nielsen J."/>
            <person name="Tandoi V."/>
            <person name="James Seviour R."/>
            <person name="Nielsen P.H."/>
        </authorList>
    </citation>
    <scope>NUCLEOTIDE SEQUENCE [LARGE SCALE GENOMIC DNA]</scope>
    <source>
        <strain evidence="1 2">RN1</strain>
    </source>
</reference>
<protein>
    <submittedName>
        <fullName evidence="1">Uncharacterized protein</fullName>
    </submittedName>
</protein>
<comment type="caution">
    <text evidence="1">The sequence shown here is derived from an EMBL/GenBank/DDBJ whole genome shotgun (WGS) entry which is preliminary data.</text>
</comment>
<evidence type="ECO:0000313" key="1">
    <source>
        <dbReference type="EMBL" id="CCM64621.1"/>
    </source>
</evidence>
<organism evidence="1 2">
    <name type="scientific">Candidatus Neomicrothrix parvicella RN1</name>
    <dbReference type="NCBI Taxonomy" id="1229780"/>
    <lineage>
        <taxon>Bacteria</taxon>
        <taxon>Bacillati</taxon>
        <taxon>Actinomycetota</taxon>
        <taxon>Acidimicrobiia</taxon>
        <taxon>Acidimicrobiales</taxon>
        <taxon>Microthrixaceae</taxon>
        <taxon>Candidatus Neomicrothrix</taxon>
    </lineage>
</organism>
<sequence>MTAGTRPRWLAIRLDAVRMFAKHRQATDPATEVPPADQFPGSSRRVEPFIYTDTQIRALLAAARRIPTPYSAQDACLKDGAYMLCFLVPRSANAALDRRRRIGPARDMVGVAERLCSWRDLMVRLRIGANDAVFS</sequence>
<keyword evidence="2" id="KW-1185">Reference proteome</keyword>
<dbReference type="Proteomes" id="UP000018291">
    <property type="component" value="Unassembled WGS sequence"/>
</dbReference>
<dbReference type="AlphaFoldDB" id="R4Z5K9"/>
<evidence type="ECO:0000313" key="2">
    <source>
        <dbReference type="Proteomes" id="UP000018291"/>
    </source>
</evidence>